<evidence type="ECO:0000313" key="1">
    <source>
        <dbReference type="EMBL" id="EDO10174.1"/>
    </source>
</evidence>
<dbReference type="AlphaFoldDB" id="A0AAN3D5F9"/>
<proteinExistence type="predicted"/>
<reference evidence="2" key="2">
    <citation type="submission" date="2007-04" db="EMBL/GenBank/DDBJ databases">
        <title>Draft genome sequence of Bacteroides ovatus (ATCC 8483).</title>
        <authorList>
            <person name="Sudarsanam P."/>
            <person name="Ley R."/>
            <person name="Guruge J."/>
            <person name="Turnbaugh P.J."/>
            <person name="Mahowald M."/>
            <person name="Liep D."/>
            <person name="Gordon J."/>
        </authorList>
    </citation>
    <scope>NUCLEOTIDE SEQUENCE [LARGE SCALE GENOMIC DNA]</scope>
    <source>
        <strain evidence="2">ATCC 8483 / DSM 1896 / JCM 5824 / BCRC 10623 / CCUG 4943 / NCTC 11153</strain>
    </source>
</reference>
<accession>A0AAN3D5F9</accession>
<sequence length="35" mass="3979">MEIMVAFKGSRGKCYDVNVEKKFVIFAMNPNGKLL</sequence>
<gene>
    <name evidence="1" type="ORF">BACOVA_04555</name>
</gene>
<evidence type="ECO:0000313" key="2">
    <source>
        <dbReference type="Proteomes" id="UP000005475"/>
    </source>
</evidence>
<comment type="caution">
    <text evidence="1">The sequence shown here is derived from an EMBL/GenBank/DDBJ whole genome shotgun (WGS) entry which is preliminary data.</text>
</comment>
<dbReference type="Proteomes" id="UP000005475">
    <property type="component" value="Unassembled WGS sequence"/>
</dbReference>
<name>A0AAN3D5F9_BACO1</name>
<dbReference type="EMBL" id="AAXF02000053">
    <property type="protein sequence ID" value="EDO10174.1"/>
    <property type="molecule type" value="Genomic_DNA"/>
</dbReference>
<protein>
    <submittedName>
        <fullName evidence="1">Uncharacterized protein</fullName>
    </submittedName>
</protein>
<reference evidence="1 2" key="1">
    <citation type="submission" date="2007-03" db="EMBL/GenBank/DDBJ databases">
        <authorList>
            <person name="Fulton L."/>
            <person name="Clifton S."/>
            <person name="Fulton B."/>
            <person name="Xu J."/>
            <person name="Minx P."/>
            <person name="Pepin K.H."/>
            <person name="Johnson M."/>
            <person name="Thiruvilangam P."/>
            <person name="Bhonagiri V."/>
            <person name="Nash W.E."/>
            <person name="Mardis E.R."/>
            <person name="Wilson R.K."/>
        </authorList>
    </citation>
    <scope>NUCLEOTIDE SEQUENCE [LARGE SCALE GENOMIC DNA]</scope>
    <source>
        <strain evidence="2">ATCC 8483 / DSM 1896 / JCM 5824 / BCRC 10623 / CCUG 4943 / NCTC 11153</strain>
    </source>
</reference>
<organism evidence="1 2">
    <name type="scientific">Bacteroides ovatus (strain ATCC 8483 / DSM 1896 / JCM 5824 / BCRC 10623 / CCUG 4943 / NCTC 11153)</name>
    <dbReference type="NCBI Taxonomy" id="411476"/>
    <lineage>
        <taxon>Bacteria</taxon>
        <taxon>Pseudomonadati</taxon>
        <taxon>Bacteroidota</taxon>
        <taxon>Bacteroidia</taxon>
        <taxon>Bacteroidales</taxon>
        <taxon>Bacteroidaceae</taxon>
        <taxon>Bacteroides</taxon>
    </lineage>
</organism>